<dbReference type="SFLD" id="SFLDG01020">
    <property type="entry name" value="Terpene_Cyclase_Like_2"/>
    <property type="match status" value="1"/>
</dbReference>
<dbReference type="GO" id="GO:0008299">
    <property type="term" value="P:isoprenoid biosynthetic process"/>
    <property type="evidence" value="ECO:0007669"/>
    <property type="project" value="UniProtKB-ARBA"/>
</dbReference>
<keyword evidence="4 6" id="KW-0460">Magnesium</keyword>
<keyword evidence="8" id="KW-1185">Reference proteome</keyword>
<dbReference type="SFLD" id="SFLDS00005">
    <property type="entry name" value="Isoprenoid_Synthase_Type_I"/>
    <property type="match status" value="1"/>
</dbReference>
<evidence type="ECO:0000313" key="7">
    <source>
        <dbReference type="EMBL" id="KIK43489.1"/>
    </source>
</evidence>
<organism evidence="7 8">
    <name type="scientific">Suillus luteus UH-Slu-Lm8-n1</name>
    <dbReference type="NCBI Taxonomy" id="930992"/>
    <lineage>
        <taxon>Eukaryota</taxon>
        <taxon>Fungi</taxon>
        <taxon>Dikarya</taxon>
        <taxon>Basidiomycota</taxon>
        <taxon>Agaricomycotina</taxon>
        <taxon>Agaricomycetes</taxon>
        <taxon>Agaricomycetidae</taxon>
        <taxon>Boletales</taxon>
        <taxon>Suillineae</taxon>
        <taxon>Suillaceae</taxon>
        <taxon>Suillus</taxon>
    </lineage>
</organism>
<evidence type="ECO:0000256" key="2">
    <source>
        <dbReference type="ARBA" id="ARBA00006333"/>
    </source>
</evidence>
<evidence type="ECO:0000256" key="4">
    <source>
        <dbReference type="ARBA" id="ARBA00022842"/>
    </source>
</evidence>
<dbReference type="HOGENOM" id="CLU_042538_5_0_1"/>
<dbReference type="InterPro" id="IPR034686">
    <property type="entry name" value="Terpene_cyclase-like_2"/>
</dbReference>
<dbReference type="EMBL" id="KN835211">
    <property type="protein sequence ID" value="KIK43489.1"/>
    <property type="molecule type" value="Genomic_DNA"/>
</dbReference>
<name>A0A0D0B0E0_9AGAM</name>
<dbReference type="InParanoid" id="A0A0D0B0E0"/>
<dbReference type="Gene3D" id="1.10.600.10">
    <property type="entry name" value="Farnesyl Diphosphate Synthase"/>
    <property type="match status" value="1"/>
</dbReference>
<dbReference type="GO" id="GO:0046872">
    <property type="term" value="F:metal ion binding"/>
    <property type="evidence" value="ECO:0007669"/>
    <property type="project" value="UniProtKB-KW"/>
</dbReference>
<gene>
    <name evidence="7" type="ORF">CY34DRAFT_81655</name>
</gene>
<comment type="cofactor">
    <cofactor evidence="1 6">
        <name>Mg(2+)</name>
        <dbReference type="ChEBI" id="CHEBI:18420"/>
    </cofactor>
</comment>
<dbReference type="PANTHER" id="PTHR35201:SF4">
    <property type="entry name" value="BETA-PINACENE SYNTHASE-RELATED"/>
    <property type="match status" value="1"/>
</dbReference>
<dbReference type="Pfam" id="PF19086">
    <property type="entry name" value="Terpene_syn_C_2"/>
    <property type="match status" value="1"/>
</dbReference>
<dbReference type="OrthoDB" id="6486656at2759"/>
<evidence type="ECO:0000313" key="8">
    <source>
        <dbReference type="Proteomes" id="UP000054485"/>
    </source>
</evidence>
<keyword evidence="5 6" id="KW-0456">Lyase</keyword>
<evidence type="ECO:0000256" key="6">
    <source>
        <dbReference type="RuleBase" id="RU366034"/>
    </source>
</evidence>
<evidence type="ECO:0000256" key="3">
    <source>
        <dbReference type="ARBA" id="ARBA00022723"/>
    </source>
</evidence>
<proteinExistence type="inferred from homology"/>
<dbReference type="EC" id="4.2.3.-" evidence="6"/>
<evidence type="ECO:0000256" key="5">
    <source>
        <dbReference type="ARBA" id="ARBA00023239"/>
    </source>
</evidence>
<evidence type="ECO:0000256" key="1">
    <source>
        <dbReference type="ARBA" id="ARBA00001946"/>
    </source>
</evidence>
<dbReference type="SUPFAM" id="SSF48576">
    <property type="entry name" value="Terpenoid synthases"/>
    <property type="match status" value="1"/>
</dbReference>
<comment type="similarity">
    <text evidence="2 6">Belongs to the terpene synthase family.</text>
</comment>
<dbReference type="GO" id="GO:0010333">
    <property type="term" value="F:terpene synthase activity"/>
    <property type="evidence" value="ECO:0007669"/>
    <property type="project" value="InterPro"/>
</dbReference>
<reference evidence="8" key="2">
    <citation type="submission" date="2015-01" db="EMBL/GenBank/DDBJ databases">
        <title>Evolutionary Origins and Diversification of the Mycorrhizal Mutualists.</title>
        <authorList>
            <consortium name="DOE Joint Genome Institute"/>
            <consortium name="Mycorrhizal Genomics Consortium"/>
            <person name="Kohler A."/>
            <person name="Kuo A."/>
            <person name="Nagy L.G."/>
            <person name="Floudas D."/>
            <person name="Copeland A."/>
            <person name="Barry K.W."/>
            <person name="Cichocki N."/>
            <person name="Veneault-Fourrey C."/>
            <person name="LaButti K."/>
            <person name="Lindquist E.A."/>
            <person name="Lipzen A."/>
            <person name="Lundell T."/>
            <person name="Morin E."/>
            <person name="Murat C."/>
            <person name="Riley R."/>
            <person name="Ohm R."/>
            <person name="Sun H."/>
            <person name="Tunlid A."/>
            <person name="Henrissat B."/>
            <person name="Grigoriev I.V."/>
            <person name="Hibbett D.S."/>
            <person name="Martin F."/>
        </authorList>
    </citation>
    <scope>NUCLEOTIDE SEQUENCE [LARGE SCALE GENOMIC DNA]</scope>
    <source>
        <strain evidence="8">UH-Slu-Lm8-n1</strain>
    </source>
</reference>
<dbReference type="PANTHER" id="PTHR35201">
    <property type="entry name" value="TERPENE SYNTHASE"/>
    <property type="match status" value="1"/>
</dbReference>
<accession>A0A0D0B0E0</accession>
<dbReference type="InterPro" id="IPR008949">
    <property type="entry name" value="Isoprenoid_synthase_dom_sf"/>
</dbReference>
<dbReference type="Proteomes" id="UP000054485">
    <property type="component" value="Unassembled WGS sequence"/>
</dbReference>
<protein>
    <recommendedName>
        <fullName evidence="6">Terpene synthase</fullName>
        <ecNumber evidence="6">4.2.3.-</ecNumber>
    </recommendedName>
</protein>
<keyword evidence="3 6" id="KW-0479">Metal-binding</keyword>
<reference evidence="7 8" key="1">
    <citation type="submission" date="2014-04" db="EMBL/GenBank/DDBJ databases">
        <authorList>
            <consortium name="DOE Joint Genome Institute"/>
            <person name="Kuo A."/>
            <person name="Ruytinx J."/>
            <person name="Rineau F."/>
            <person name="Colpaert J."/>
            <person name="Kohler A."/>
            <person name="Nagy L.G."/>
            <person name="Floudas D."/>
            <person name="Copeland A."/>
            <person name="Barry K.W."/>
            <person name="Cichocki N."/>
            <person name="Veneault-Fourrey C."/>
            <person name="LaButti K."/>
            <person name="Lindquist E.A."/>
            <person name="Lipzen A."/>
            <person name="Lundell T."/>
            <person name="Morin E."/>
            <person name="Murat C."/>
            <person name="Sun H."/>
            <person name="Tunlid A."/>
            <person name="Henrissat B."/>
            <person name="Grigoriev I.V."/>
            <person name="Hibbett D.S."/>
            <person name="Martin F."/>
            <person name="Nordberg H.P."/>
            <person name="Cantor M.N."/>
            <person name="Hua S.X."/>
        </authorList>
    </citation>
    <scope>NUCLEOTIDE SEQUENCE [LARGE SCALE GENOMIC DNA]</scope>
    <source>
        <strain evidence="7 8">UH-Slu-Lm8-n1</strain>
    </source>
</reference>
<sequence>MIYLPDTMINWPWPRTINPHFEDVKAEVDASFRDFKALSPKSQEAFDKCDLEHLRISCDMMNLFFLFDEYTDIENEAVTKQMADIVQDALRDPHKIRPEGECILGEITRQFWARAIQSASLSSQRHFLEVLTPDLHGVVAEALDREQGHKRSIEDCLKLRRYTIGLKPSLPIYEMGMDLPDEVFHHPLIMNLTECITDLVVIDNDMMSYNKEQAAGNEDHNMVNTAMFELGLDIGGAMAWAAHYHSEVQKRFIDGLAKVPSWGPSVDVLVKEYLDGMAMFARASHSWHYESHRYCGTRGLEIQQTRLVPLLPKANRESV</sequence>
<dbReference type="AlphaFoldDB" id="A0A0D0B0E0"/>